<dbReference type="InterPro" id="IPR036397">
    <property type="entry name" value="RNaseH_sf"/>
</dbReference>
<accession>A0A371ESU4</accession>
<dbReference type="EMBL" id="QJKJ01012250">
    <property type="protein sequence ID" value="RDX69112.1"/>
    <property type="molecule type" value="Genomic_DNA"/>
</dbReference>
<dbReference type="InterPro" id="IPR012337">
    <property type="entry name" value="RNaseH-like_sf"/>
</dbReference>
<dbReference type="Gene3D" id="3.30.420.10">
    <property type="entry name" value="Ribonuclease H-like superfamily/Ribonuclease H"/>
    <property type="match status" value="1"/>
</dbReference>
<dbReference type="SUPFAM" id="SSF53098">
    <property type="entry name" value="Ribonuclease H-like"/>
    <property type="match status" value="1"/>
</dbReference>
<keyword evidence="2" id="KW-1185">Reference proteome</keyword>
<dbReference type="PANTHER" id="PTHR48475:SF2">
    <property type="entry name" value="RIBONUCLEASE H"/>
    <property type="match status" value="1"/>
</dbReference>
<organism evidence="1 2">
    <name type="scientific">Mucuna pruriens</name>
    <name type="common">Velvet bean</name>
    <name type="synonym">Dolichos pruriens</name>
    <dbReference type="NCBI Taxonomy" id="157652"/>
    <lineage>
        <taxon>Eukaryota</taxon>
        <taxon>Viridiplantae</taxon>
        <taxon>Streptophyta</taxon>
        <taxon>Embryophyta</taxon>
        <taxon>Tracheophyta</taxon>
        <taxon>Spermatophyta</taxon>
        <taxon>Magnoliopsida</taxon>
        <taxon>eudicotyledons</taxon>
        <taxon>Gunneridae</taxon>
        <taxon>Pentapetalae</taxon>
        <taxon>rosids</taxon>
        <taxon>fabids</taxon>
        <taxon>Fabales</taxon>
        <taxon>Fabaceae</taxon>
        <taxon>Papilionoideae</taxon>
        <taxon>50 kb inversion clade</taxon>
        <taxon>NPAAA clade</taxon>
        <taxon>indigoferoid/millettioid clade</taxon>
        <taxon>Phaseoleae</taxon>
        <taxon>Mucuna</taxon>
    </lineage>
</organism>
<evidence type="ECO:0008006" key="3">
    <source>
        <dbReference type="Google" id="ProtNLM"/>
    </source>
</evidence>
<gene>
    <name evidence="1" type="ORF">CR513_51812</name>
</gene>
<dbReference type="OrthoDB" id="1736338at2759"/>
<dbReference type="GO" id="GO:0003676">
    <property type="term" value="F:nucleic acid binding"/>
    <property type="evidence" value="ECO:0007669"/>
    <property type="project" value="InterPro"/>
</dbReference>
<sequence>MASFERFTLLHVPREQNEQTNLLSKLASTQKSGLNRSVIQETLYRPTIEEAENEKLPNDQLEAKKLKREVAKYTLIARCLYRSGFSYPLLRFLDPDKAKYAMAKVHEGICGMHIGARIRYYWPTLKKNCMEFIKKCDKCQWHAVLHMAPLEPLHSLLSTGDRTSQIPHCGCRLHYQVDGSKTCGYNLDQEDKKILLEKNSIISSDNDTHVASKLVAKFYTQLGIKQSFTSIEHPIILIGLRRRLKEAKGRWVQELPQILWLYHTTPHFVTQEMPFRLTYGTDVEVREIAHVKEFAAKARAVKRYDAKVFPQKLKRKDLVLERVLNDDTTNKLIANWEGLFKIAEEIGRGAYRLEHLDGKKIPRT</sequence>
<name>A0A371ESU4_MUCPR</name>
<proteinExistence type="predicted"/>
<dbReference type="Gene3D" id="1.10.340.70">
    <property type="match status" value="1"/>
</dbReference>
<dbReference type="Proteomes" id="UP000257109">
    <property type="component" value="Unassembled WGS sequence"/>
</dbReference>
<evidence type="ECO:0000313" key="1">
    <source>
        <dbReference type="EMBL" id="RDX69112.1"/>
    </source>
</evidence>
<feature type="non-terminal residue" evidence="1">
    <location>
        <position position="1"/>
    </location>
</feature>
<reference evidence="1" key="1">
    <citation type="submission" date="2018-05" db="EMBL/GenBank/DDBJ databases">
        <title>Draft genome of Mucuna pruriens seed.</title>
        <authorList>
            <person name="Nnadi N.E."/>
            <person name="Vos R."/>
            <person name="Hasami M.H."/>
            <person name="Devisetty U.K."/>
            <person name="Aguiy J.C."/>
        </authorList>
    </citation>
    <scope>NUCLEOTIDE SEQUENCE [LARGE SCALE GENOMIC DNA]</scope>
    <source>
        <strain evidence="1">JCA_2017</strain>
    </source>
</reference>
<comment type="caution">
    <text evidence="1">The sequence shown here is derived from an EMBL/GenBank/DDBJ whole genome shotgun (WGS) entry which is preliminary data.</text>
</comment>
<dbReference type="AlphaFoldDB" id="A0A371ESU4"/>
<dbReference type="PANTHER" id="PTHR48475">
    <property type="entry name" value="RIBONUCLEASE H"/>
    <property type="match status" value="1"/>
</dbReference>
<protein>
    <recommendedName>
        <fullName evidence="3">Integrase zinc-binding domain-containing protein</fullName>
    </recommendedName>
</protein>
<evidence type="ECO:0000313" key="2">
    <source>
        <dbReference type="Proteomes" id="UP000257109"/>
    </source>
</evidence>